<dbReference type="Proteomes" id="UP001443914">
    <property type="component" value="Unassembled WGS sequence"/>
</dbReference>
<evidence type="ECO:0000313" key="4">
    <source>
        <dbReference type="EMBL" id="KAK9677222.1"/>
    </source>
</evidence>
<evidence type="ECO:0000313" key="5">
    <source>
        <dbReference type="Proteomes" id="UP001443914"/>
    </source>
</evidence>
<dbReference type="CDD" id="cd14279">
    <property type="entry name" value="CUE"/>
    <property type="match status" value="1"/>
</dbReference>
<dbReference type="Pfam" id="PF02845">
    <property type="entry name" value="CUE"/>
    <property type="match status" value="1"/>
</dbReference>
<dbReference type="GO" id="GO:0043130">
    <property type="term" value="F:ubiquitin binding"/>
    <property type="evidence" value="ECO:0007669"/>
    <property type="project" value="InterPro"/>
</dbReference>
<evidence type="ECO:0000259" key="3">
    <source>
        <dbReference type="PROSITE" id="PS51140"/>
    </source>
</evidence>
<dbReference type="InterPro" id="IPR003892">
    <property type="entry name" value="CUE"/>
</dbReference>
<organism evidence="4 5">
    <name type="scientific">Saponaria officinalis</name>
    <name type="common">Common soapwort</name>
    <name type="synonym">Lychnis saponaria</name>
    <dbReference type="NCBI Taxonomy" id="3572"/>
    <lineage>
        <taxon>Eukaryota</taxon>
        <taxon>Viridiplantae</taxon>
        <taxon>Streptophyta</taxon>
        <taxon>Embryophyta</taxon>
        <taxon>Tracheophyta</taxon>
        <taxon>Spermatophyta</taxon>
        <taxon>Magnoliopsida</taxon>
        <taxon>eudicotyledons</taxon>
        <taxon>Gunneridae</taxon>
        <taxon>Pentapetalae</taxon>
        <taxon>Caryophyllales</taxon>
        <taxon>Caryophyllaceae</taxon>
        <taxon>Caryophylleae</taxon>
        <taxon>Saponaria</taxon>
    </lineage>
</organism>
<proteinExistence type="predicted"/>
<feature type="coiled-coil region" evidence="1">
    <location>
        <begin position="182"/>
        <end position="247"/>
    </location>
</feature>
<protein>
    <recommendedName>
        <fullName evidence="3">CUE domain-containing protein</fullName>
    </recommendedName>
</protein>
<keyword evidence="1" id="KW-0175">Coiled coil</keyword>
<dbReference type="EMBL" id="JBDFQZ010000011">
    <property type="protein sequence ID" value="KAK9677222.1"/>
    <property type="molecule type" value="Genomic_DNA"/>
</dbReference>
<name>A0AAW1HKF4_SAPOF</name>
<accession>A0AAW1HKF4</accession>
<comment type="caution">
    <text evidence="4">The sequence shown here is derived from an EMBL/GenBank/DDBJ whole genome shotgun (WGS) entry which is preliminary data.</text>
</comment>
<dbReference type="SUPFAM" id="SSF46934">
    <property type="entry name" value="UBA-like"/>
    <property type="match status" value="1"/>
</dbReference>
<dbReference type="PANTHER" id="PTHR31245:SF20">
    <property type="entry name" value="F18B13.13 PROTEIN"/>
    <property type="match status" value="1"/>
</dbReference>
<keyword evidence="5" id="KW-1185">Reference proteome</keyword>
<dbReference type="PANTHER" id="PTHR31245">
    <property type="entry name" value="UBIQUITIN SYSTEM COMPONENT CUE PROTEIN"/>
    <property type="match status" value="1"/>
</dbReference>
<dbReference type="PROSITE" id="PS51140">
    <property type="entry name" value="CUE"/>
    <property type="match status" value="1"/>
</dbReference>
<gene>
    <name evidence="4" type="ORF">RND81_11G129100</name>
</gene>
<feature type="region of interest" description="Disordered" evidence="2">
    <location>
        <begin position="19"/>
        <end position="51"/>
    </location>
</feature>
<dbReference type="AlphaFoldDB" id="A0AAW1HKF4"/>
<dbReference type="InterPro" id="IPR009060">
    <property type="entry name" value="UBA-like_sf"/>
</dbReference>
<evidence type="ECO:0000256" key="1">
    <source>
        <dbReference type="SAM" id="Coils"/>
    </source>
</evidence>
<evidence type="ECO:0000256" key="2">
    <source>
        <dbReference type="SAM" id="MobiDB-lite"/>
    </source>
</evidence>
<reference evidence="4" key="1">
    <citation type="submission" date="2024-03" db="EMBL/GenBank/DDBJ databases">
        <title>WGS assembly of Saponaria officinalis var. Norfolk2.</title>
        <authorList>
            <person name="Jenkins J."/>
            <person name="Shu S."/>
            <person name="Grimwood J."/>
            <person name="Barry K."/>
            <person name="Goodstein D."/>
            <person name="Schmutz J."/>
            <person name="Leebens-Mack J."/>
            <person name="Osbourn A."/>
        </authorList>
    </citation>
    <scope>NUCLEOTIDE SEQUENCE [LARGE SCALE GENOMIC DNA]</scope>
    <source>
        <strain evidence="4">JIC</strain>
    </source>
</reference>
<sequence length="273" mass="30425">MSAIVCGKRAFFEDLPDYSSSSPIPVSKRHRCASSTSPVRFSLSPPPPPPLSRNRLFDKLRELFPSMDDQHLAKALDESGGDIDAAVKRLHELCLGSAENSASANHVEAQVDQGDLATNIETVVAGETSAQNTLPVDGTQWVELFVREMMSAASVDDARARAARVLETLEKSIRATAGAEAAEKYQRENIVLKEQVQGLMRENVIFKRAVQIQHLRQKEFDDKSQEVQQLKQLLSQYQEQLRALEVNNYALSMHLKQAQQSNSIPGRFHPDIF</sequence>
<feature type="domain" description="CUE" evidence="3">
    <location>
        <begin position="52"/>
        <end position="98"/>
    </location>
</feature>